<dbReference type="Pfam" id="PF20009">
    <property type="entry name" value="GEVED"/>
    <property type="match status" value="1"/>
</dbReference>
<feature type="chain" id="PRO_5012703081" evidence="2">
    <location>
        <begin position="23"/>
        <end position="1093"/>
    </location>
</feature>
<dbReference type="InterPro" id="IPR024079">
    <property type="entry name" value="MetalloPept_cat_dom_sf"/>
</dbReference>
<feature type="signal peptide" evidence="2">
    <location>
        <begin position="1"/>
        <end position="22"/>
    </location>
</feature>
<dbReference type="Gene3D" id="3.40.390.10">
    <property type="entry name" value="Collagenase (Catalytic Domain)"/>
    <property type="match status" value="1"/>
</dbReference>
<proteinExistence type="predicted"/>
<dbReference type="InterPro" id="IPR013783">
    <property type="entry name" value="Ig-like_fold"/>
</dbReference>
<dbReference type="InterPro" id="IPR045474">
    <property type="entry name" value="GEVED"/>
</dbReference>
<feature type="domain" description="GEVED" evidence="4">
    <location>
        <begin position="922"/>
        <end position="998"/>
    </location>
</feature>
<dbReference type="AlphaFoldDB" id="A0A1M6EIE4"/>
<dbReference type="GO" id="GO:0008237">
    <property type="term" value="F:metallopeptidase activity"/>
    <property type="evidence" value="ECO:0007669"/>
    <property type="project" value="InterPro"/>
</dbReference>
<evidence type="ECO:0000259" key="4">
    <source>
        <dbReference type="Pfam" id="PF20009"/>
    </source>
</evidence>
<evidence type="ECO:0000313" key="6">
    <source>
        <dbReference type="Proteomes" id="UP000184225"/>
    </source>
</evidence>
<accession>A0A1M6EIE4</accession>
<keyword evidence="1 2" id="KW-0732">Signal</keyword>
<dbReference type="OrthoDB" id="9792152at2"/>
<dbReference type="Gene3D" id="2.60.40.10">
    <property type="entry name" value="Immunoglobulins"/>
    <property type="match status" value="2"/>
</dbReference>
<keyword evidence="6" id="KW-1185">Reference proteome</keyword>
<sequence length="1093" mass="119996">MKTKLTYLIVSFIILCSFSLTAQNSYWTNTSESKIGYSNVMDRSFFPEKYQLFNLDLELFKSVLSDAPSKEAKGISSTIVEFPMSNGEYQKFRVTKSSIMEPGLQEKYPEIQTYKAIGIDDPTATMRFSVTQFGLHTFSLSGKRNAEYIDPYTEDSENYIVFNRSNLGNATQEFECTTENDILPSLEDKVSNTVYNADDSTLRTYRLAQSCTAQYGNIFATNAGTEVADIQAQMAITINRVNEIYERDLAITLVFVDNNDSLIYYGSTNSDPWTYEYNTTTQNTIDSTIGSSNYDIGHNFNTSGGGSAGCIGCVCIDGSKGSGFTGSSNPVGDAFYIDYVAHEMGHQFGGYHTMNTCSRSGNGYTEVEPASGSSIMGYAGICSTNVQSNSDAHFNYVNIRDILDNVKSGTSSSCAQLTTLSNLPPTADAGNDYTIPISTAFVLEGSATDPDGTSTLTYNWSQNDPEQAPGYSSPQSTWTQGPLYRAILPTDSPKRYLPSLEDVVDGDLTPTWEVTPSVSRILNFSFVVRDNGSGYTEGIGQTDSDLMTVTVDDSAGPFTVTSQSTSNIVWYEGQTKTITWDVANTNAAPINATEVDIYLSDDAGLTFDILLASNVTNNGSTTITVPSNVNTDSARIMVKASDNIFYALNTKKFSVVPPYTLNFTDEVVEICNETNADFNFTYTTNEGFNEVTTFSIPNLPTGLAATFTPNTASTDNTTVNLNITGVSSLAVGSYEITLLGTTTSNLQIENKIYINKYDNNIIVPTLLSPADNSDDDSTYPILTWDESTNTSFYTLQISDTATFSNILIEEQLTESSYDFTTAVYDETYYWRVKANNYCTESNYSTEFQFTFFDCILCASEGSLDSNITTTLVSFNTINNVTASTKTTGYSDFTTLSTTIQQGESYPISINVNTDGNFTTNTVVWIDWNQDCIFGTDEMYDLGTAQNVNDAATSLSTLNITVPTTAELGETIMRVSTKLNGMADSCELAFDGEVEDYTVIIDEELAVSTKAELEDFVIWPNPSNGQFTISLETQSQDNINVNIYDISGRRIYTKRYNNQSKFEQSVSLNNVQAGVYFVMVQVGSQASTKKIIID</sequence>
<protein>
    <submittedName>
        <fullName evidence="5">Por secretion system C-terminal sorting domain-containing protein</fullName>
    </submittedName>
</protein>
<dbReference type="InterPro" id="IPR036116">
    <property type="entry name" value="FN3_sf"/>
</dbReference>
<dbReference type="SUPFAM" id="SSF49265">
    <property type="entry name" value="Fibronectin type III"/>
    <property type="match status" value="1"/>
</dbReference>
<evidence type="ECO:0000256" key="1">
    <source>
        <dbReference type="ARBA" id="ARBA00022729"/>
    </source>
</evidence>
<dbReference type="InterPro" id="IPR026444">
    <property type="entry name" value="Secre_tail"/>
</dbReference>
<organism evidence="5 6">
    <name type="scientific">Mesonia phycicola</name>
    <dbReference type="NCBI Taxonomy" id="579105"/>
    <lineage>
        <taxon>Bacteria</taxon>
        <taxon>Pseudomonadati</taxon>
        <taxon>Bacteroidota</taxon>
        <taxon>Flavobacteriia</taxon>
        <taxon>Flavobacteriales</taxon>
        <taxon>Flavobacteriaceae</taxon>
        <taxon>Mesonia</taxon>
    </lineage>
</organism>
<name>A0A1M6EIE4_9FLAO</name>
<dbReference type="RefSeq" id="WP_084112868.1">
    <property type="nucleotide sequence ID" value="NZ_FQYY01000005.1"/>
</dbReference>
<feature type="domain" description="Secretion system C-terminal sorting" evidence="3">
    <location>
        <begin position="1017"/>
        <end position="1092"/>
    </location>
</feature>
<dbReference type="EMBL" id="FQYY01000005">
    <property type="protein sequence ID" value="SHI85038.1"/>
    <property type="molecule type" value="Genomic_DNA"/>
</dbReference>
<dbReference type="NCBIfam" id="TIGR04183">
    <property type="entry name" value="Por_Secre_tail"/>
    <property type="match status" value="1"/>
</dbReference>
<reference evidence="5 6" key="1">
    <citation type="submission" date="2016-11" db="EMBL/GenBank/DDBJ databases">
        <authorList>
            <person name="Jaros S."/>
            <person name="Januszkiewicz K."/>
            <person name="Wedrychowicz H."/>
        </authorList>
    </citation>
    <scope>NUCLEOTIDE SEQUENCE [LARGE SCALE GENOMIC DNA]</scope>
    <source>
        <strain evidence="5 6">DSM 21425</strain>
    </source>
</reference>
<dbReference type="STRING" id="579105.SAMN04488096_10593"/>
<evidence type="ECO:0000313" key="5">
    <source>
        <dbReference type="EMBL" id="SHI85038.1"/>
    </source>
</evidence>
<dbReference type="Proteomes" id="UP000184225">
    <property type="component" value="Unassembled WGS sequence"/>
</dbReference>
<evidence type="ECO:0000256" key="2">
    <source>
        <dbReference type="SAM" id="SignalP"/>
    </source>
</evidence>
<dbReference type="Pfam" id="PF13583">
    <property type="entry name" value="Reprolysin_4"/>
    <property type="match status" value="1"/>
</dbReference>
<evidence type="ECO:0000259" key="3">
    <source>
        <dbReference type="Pfam" id="PF18962"/>
    </source>
</evidence>
<gene>
    <name evidence="5" type="ORF">SAMN04488096_10593</name>
</gene>
<dbReference type="Pfam" id="PF18962">
    <property type="entry name" value="Por_Secre_tail"/>
    <property type="match status" value="1"/>
</dbReference>
<dbReference type="SUPFAM" id="SSF55486">
    <property type="entry name" value="Metalloproteases ('zincins'), catalytic domain"/>
    <property type="match status" value="1"/>
</dbReference>